<organism evidence="2 4">
    <name type="scientific">Trichuris suis</name>
    <name type="common">pig whipworm</name>
    <dbReference type="NCBI Taxonomy" id="68888"/>
    <lineage>
        <taxon>Eukaryota</taxon>
        <taxon>Metazoa</taxon>
        <taxon>Ecdysozoa</taxon>
        <taxon>Nematoda</taxon>
        <taxon>Enoplea</taxon>
        <taxon>Dorylaimia</taxon>
        <taxon>Trichinellida</taxon>
        <taxon>Trichuridae</taxon>
        <taxon>Trichuris</taxon>
    </lineage>
</organism>
<sequence>MGCGLKGRNLETHDQTKVSFAETCGHRPWKGTRGSMLHREQAMRKRDGMKTKPPLKGTLGNTASETKWILRASKRMLATGSSHFIKYMVADQ</sequence>
<evidence type="ECO:0000313" key="4">
    <source>
        <dbReference type="Proteomes" id="UP000030764"/>
    </source>
</evidence>
<name>A0A085M9E0_9BILA</name>
<dbReference type="EMBL" id="KL367481">
    <property type="protein sequence ID" value="KFD71629.1"/>
    <property type="molecule type" value="Genomic_DNA"/>
</dbReference>
<proteinExistence type="predicted"/>
<keyword evidence="4" id="KW-1185">Reference proteome</keyword>
<evidence type="ECO:0000313" key="2">
    <source>
        <dbReference type="EMBL" id="KFD53836.1"/>
    </source>
</evidence>
<evidence type="ECO:0000313" key="3">
    <source>
        <dbReference type="EMBL" id="KFD71629.1"/>
    </source>
</evidence>
<dbReference type="Proteomes" id="UP000030758">
    <property type="component" value="Unassembled WGS sequence"/>
</dbReference>
<accession>A0A085M9E0</accession>
<dbReference type="EMBL" id="KL363213">
    <property type="protein sequence ID" value="KFD53836.1"/>
    <property type="molecule type" value="Genomic_DNA"/>
</dbReference>
<evidence type="ECO:0000256" key="1">
    <source>
        <dbReference type="SAM" id="MobiDB-lite"/>
    </source>
</evidence>
<gene>
    <name evidence="2" type="ORF">M513_05342</name>
    <name evidence="3" type="ORF">M514_05342</name>
</gene>
<feature type="region of interest" description="Disordered" evidence="1">
    <location>
        <begin position="29"/>
        <end position="60"/>
    </location>
</feature>
<dbReference type="AlphaFoldDB" id="A0A085M9E0"/>
<feature type="compositionally biased region" description="Basic and acidic residues" evidence="1">
    <location>
        <begin position="37"/>
        <end position="50"/>
    </location>
</feature>
<dbReference type="Proteomes" id="UP000030764">
    <property type="component" value="Unassembled WGS sequence"/>
</dbReference>
<reference evidence="2 4" key="1">
    <citation type="journal article" date="2014" name="Nat. Genet.">
        <title>Genome and transcriptome of the porcine whipworm Trichuris suis.</title>
        <authorList>
            <person name="Jex A.R."/>
            <person name="Nejsum P."/>
            <person name="Schwarz E.M."/>
            <person name="Hu L."/>
            <person name="Young N.D."/>
            <person name="Hall R.S."/>
            <person name="Korhonen P.K."/>
            <person name="Liao S."/>
            <person name="Thamsborg S."/>
            <person name="Xia J."/>
            <person name="Xu P."/>
            <person name="Wang S."/>
            <person name="Scheerlinck J.P."/>
            <person name="Hofmann A."/>
            <person name="Sternberg P.W."/>
            <person name="Wang J."/>
            <person name="Gasser R.B."/>
        </authorList>
    </citation>
    <scope>NUCLEOTIDE SEQUENCE [LARGE SCALE GENOMIC DNA]</scope>
    <source>
        <strain evidence="3">DCEP-RM93F</strain>
        <strain evidence="2">DCEP-RM93M</strain>
    </source>
</reference>
<protein>
    <submittedName>
        <fullName evidence="2">Uncharacterized protein</fullName>
    </submittedName>
</protein>